<name>Q9RZB8_DEIRA</name>
<reference evidence="2 3" key="1">
    <citation type="journal article" date="1999" name="Science">
        <title>Genome sequence of the radioresistant bacterium Deinococcus radiodurans R1.</title>
        <authorList>
            <person name="White O."/>
            <person name="Eisen J.A."/>
            <person name="Heidelberg J.F."/>
            <person name="Hickey E.K."/>
            <person name="Peterson J.D."/>
            <person name="Dodson R.J."/>
            <person name="Haft D.H."/>
            <person name="Gwinn M.L."/>
            <person name="Nelson W.C."/>
            <person name="Richardson D.L."/>
            <person name="Moffat K.S."/>
            <person name="Qin H."/>
            <person name="Jiang L."/>
            <person name="Pamphile W."/>
            <person name="Crosby M."/>
            <person name="Shen M."/>
            <person name="Vamathevan J.J."/>
            <person name="Lam P."/>
            <person name="McDonald L."/>
            <person name="Utterback T."/>
            <person name="Zalewski C."/>
            <person name="Makarova K.S."/>
            <person name="Aravind L."/>
            <person name="Daly M.J."/>
            <person name="Minton K.W."/>
            <person name="Fleischmann R.D."/>
            <person name="Ketchum K.A."/>
            <person name="Nelson K.E."/>
            <person name="Salzberg S."/>
            <person name="Smith H.O."/>
            <person name="Venter J.C."/>
            <person name="Fraser C.M."/>
        </authorList>
    </citation>
    <scope>NUCLEOTIDE SEQUENCE [LARGE SCALE GENOMIC DNA]</scope>
    <source>
        <strain evidence="3">ATCC 13939 / DSM 20539 / JCM 16871 / LMG 4051 / NBRC 15346 / NCIMB 9279 / R1 / VKM B-1422</strain>
    </source>
</reference>
<feature type="transmembrane region" description="Helical" evidence="1">
    <location>
        <begin position="132"/>
        <end position="151"/>
    </location>
</feature>
<organism evidence="2 3">
    <name type="scientific">Deinococcus radiodurans (strain ATCC 13939 / DSM 20539 / JCM 16871 / CCUG 27074 / LMG 4051 / NBRC 15346 / NCIMB 9279 / VKM B-1422 / R1)</name>
    <dbReference type="NCBI Taxonomy" id="243230"/>
    <lineage>
        <taxon>Bacteria</taxon>
        <taxon>Thermotogati</taxon>
        <taxon>Deinococcota</taxon>
        <taxon>Deinococci</taxon>
        <taxon>Deinococcales</taxon>
        <taxon>Deinococcaceae</taxon>
        <taxon>Deinococcus</taxon>
    </lineage>
</organism>
<feature type="transmembrane region" description="Helical" evidence="1">
    <location>
        <begin position="12"/>
        <end position="29"/>
    </location>
</feature>
<protein>
    <recommendedName>
        <fullName evidence="4">Oligosaccharide repeat unit polymerase</fullName>
    </recommendedName>
</protein>
<evidence type="ECO:0000313" key="2">
    <source>
        <dbReference type="EMBL" id="AAF12358.1"/>
    </source>
</evidence>
<dbReference type="OrthoDB" id="9832761at2"/>
<proteinExistence type="predicted"/>
<dbReference type="Proteomes" id="UP000002524">
    <property type="component" value="Chromosome 2"/>
</dbReference>
<feature type="transmembrane region" description="Helical" evidence="1">
    <location>
        <begin position="379"/>
        <end position="397"/>
    </location>
</feature>
<evidence type="ECO:0000313" key="3">
    <source>
        <dbReference type="Proteomes" id="UP000002524"/>
    </source>
</evidence>
<dbReference type="InParanoid" id="Q9RZB8"/>
<dbReference type="PaxDb" id="243230-DR_A0036"/>
<dbReference type="EMBL" id="AE001825">
    <property type="protein sequence ID" value="AAF12358.1"/>
    <property type="molecule type" value="Genomic_DNA"/>
</dbReference>
<dbReference type="PIR" id="F75596">
    <property type="entry name" value="F75596"/>
</dbReference>
<gene>
    <name evidence="2" type="ordered locus">DR_A0036</name>
</gene>
<accession>Q9RZB8</accession>
<sequence length="405" mass="45785">MQEYKQRKLSSIFNPVILIGIQTLMAVLLVKDRYYNDWHYILYITAPYVVYVVYYTVWFYIRKPSKLSNMRNVGFSRAQEIFGVGMIIGISVCNIWLISNIVPYYGGVGGALNNMGAADIVTFLQRDGPDNIRKLIFVNFFLPVVVVPVILMKRKEKYIILALGLGITFFLASLYGARTLFLEPLLSCIIVLCTRVSLSARKIASMLFLAVSIFIGMSYLQAIRFGERGIIKGSEILLKYYTISLNQGANIIVGDLQREPLYWTFSSLFGLPIINNLLGFRAVYEGLFGSLPIQSREDDFNYVAALGADPGYNTLGIYAYMQLDAGLFGILLILLVFIISSYLYNLFYQGSQMGILLFPAAYILLLDQLRTAGMFSARMPYFFIAAVTIYCIGRVSVVRRVDEKF</sequence>
<feature type="transmembrane region" description="Helical" evidence="1">
    <location>
        <begin position="158"/>
        <end position="177"/>
    </location>
</feature>
<dbReference type="STRING" id="243230.DR_A0036"/>
<dbReference type="HOGENOM" id="CLU_679204_0_0_0"/>
<dbReference type="EnsemblBacteria" id="AAF12358">
    <property type="protein sequence ID" value="AAF12358"/>
    <property type="gene ID" value="DR_A0036"/>
</dbReference>
<keyword evidence="1" id="KW-0472">Membrane</keyword>
<dbReference type="AlphaFoldDB" id="Q9RZB8"/>
<evidence type="ECO:0000256" key="1">
    <source>
        <dbReference type="SAM" id="Phobius"/>
    </source>
</evidence>
<keyword evidence="1" id="KW-1133">Transmembrane helix</keyword>
<feature type="transmembrane region" description="Helical" evidence="1">
    <location>
        <begin position="81"/>
        <end position="105"/>
    </location>
</feature>
<dbReference type="RefSeq" id="WP_010889296.1">
    <property type="nucleotide sequence ID" value="NC_001264.1"/>
</dbReference>
<feature type="transmembrane region" description="Helical" evidence="1">
    <location>
        <begin position="350"/>
        <end position="367"/>
    </location>
</feature>
<feature type="transmembrane region" description="Helical" evidence="1">
    <location>
        <begin position="325"/>
        <end position="344"/>
    </location>
</feature>
<keyword evidence="1" id="KW-0812">Transmembrane</keyword>
<dbReference type="KEGG" id="dra:DR_A0036"/>
<keyword evidence="3" id="KW-1185">Reference proteome</keyword>
<evidence type="ECO:0008006" key="4">
    <source>
        <dbReference type="Google" id="ProtNLM"/>
    </source>
</evidence>
<feature type="transmembrane region" description="Helical" evidence="1">
    <location>
        <begin position="203"/>
        <end position="222"/>
    </location>
</feature>
<feature type="transmembrane region" description="Helical" evidence="1">
    <location>
        <begin position="41"/>
        <end position="61"/>
    </location>
</feature>